<dbReference type="InterPro" id="IPR001867">
    <property type="entry name" value="OmpR/PhoB-type_DNA-bd"/>
</dbReference>
<keyword evidence="2" id="KW-0963">Cytoplasm</keyword>
<dbReference type="SMART" id="SM00862">
    <property type="entry name" value="Trans_reg_C"/>
    <property type="match status" value="1"/>
</dbReference>
<dbReference type="InterPro" id="IPR001789">
    <property type="entry name" value="Sig_transdc_resp-reg_receiver"/>
</dbReference>
<dbReference type="Pfam" id="PF00486">
    <property type="entry name" value="Trans_reg_C"/>
    <property type="match status" value="1"/>
</dbReference>
<keyword evidence="6 9" id="KW-0238">DNA-binding</keyword>
<dbReference type="SUPFAM" id="SSF46894">
    <property type="entry name" value="C-terminal effector domain of the bipartite response regulators"/>
    <property type="match status" value="1"/>
</dbReference>
<feature type="domain" description="Response regulatory" evidence="10">
    <location>
        <begin position="15"/>
        <end position="128"/>
    </location>
</feature>
<proteinExistence type="predicted"/>
<dbReference type="GO" id="GO:0000976">
    <property type="term" value="F:transcription cis-regulatory region binding"/>
    <property type="evidence" value="ECO:0007669"/>
    <property type="project" value="TreeGrafter"/>
</dbReference>
<evidence type="ECO:0000259" key="11">
    <source>
        <dbReference type="PROSITE" id="PS51755"/>
    </source>
</evidence>
<dbReference type="PANTHER" id="PTHR48111:SF39">
    <property type="entry name" value="TRANSCRIPTIONAL REGULATORY PROTEIN CPXR"/>
    <property type="match status" value="1"/>
</dbReference>
<dbReference type="SMART" id="SM00448">
    <property type="entry name" value="REC"/>
    <property type="match status" value="1"/>
</dbReference>
<feature type="DNA-binding region" description="OmpR/PhoB-type" evidence="9">
    <location>
        <begin position="137"/>
        <end position="236"/>
    </location>
</feature>
<keyword evidence="5" id="KW-0805">Transcription regulation</keyword>
<evidence type="ECO:0000256" key="8">
    <source>
        <dbReference type="PROSITE-ProRule" id="PRU00169"/>
    </source>
</evidence>
<evidence type="ECO:0000256" key="7">
    <source>
        <dbReference type="ARBA" id="ARBA00023163"/>
    </source>
</evidence>
<dbReference type="PROSITE" id="PS50110">
    <property type="entry name" value="RESPONSE_REGULATORY"/>
    <property type="match status" value="1"/>
</dbReference>
<dbReference type="GO" id="GO:0006355">
    <property type="term" value="P:regulation of DNA-templated transcription"/>
    <property type="evidence" value="ECO:0007669"/>
    <property type="project" value="InterPro"/>
</dbReference>
<evidence type="ECO:0000256" key="5">
    <source>
        <dbReference type="ARBA" id="ARBA00023015"/>
    </source>
</evidence>
<dbReference type="Gene3D" id="1.10.10.10">
    <property type="entry name" value="Winged helix-like DNA-binding domain superfamily/Winged helix DNA-binding domain"/>
    <property type="match status" value="1"/>
</dbReference>
<evidence type="ECO:0000313" key="13">
    <source>
        <dbReference type="Proteomes" id="UP000290253"/>
    </source>
</evidence>
<name>A0A4Q1SKI0_9BACT</name>
<comment type="caution">
    <text evidence="12">The sequence shown here is derived from an EMBL/GenBank/DDBJ whole genome shotgun (WGS) entry which is preliminary data.</text>
</comment>
<keyword evidence="4" id="KW-0902">Two-component regulatory system</keyword>
<dbReference type="OrthoDB" id="9793321at2"/>
<dbReference type="CDD" id="cd00383">
    <property type="entry name" value="trans_reg_C"/>
    <property type="match status" value="1"/>
</dbReference>
<evidence type="ECO:0000256" key="3">
    <source>
        <dbReference type="ARBA" id="ARBA00022553"/>
    </source>
</evidence>
<evidence type="ECO:0000256" key="9">
    <source>
        <dbReference type="PROSITE-ProRule" id="PRU01091"/>
    </source>
</evidence>
<gene>
    <name evidence="12" type="ORF">ESZ00_06790</name>
</gene>
<dbReference type="SUPFAM" id="SSF52172">
    <property type="entry name" value="CheY-like"/>
    <property type="match status" value="1"/>
</dbReference>
<comment type="subcellular location">
    <subcellularLocation>
        <location evidence="1">Cytoplasm</location>
    </subcellularLocation>
</comment>
<keyword evidence="13" id="KW-1185">Reference proteome</keyword>
<dbReference type="EMBL" id="SDMK01000001">
    <property type="protein sequence ID" value="RXS98196.1"/>
    <property type="molecule type" value="Genomic_DNA"/>
</dbReference>
<dbReference type="Pfam" id="PF00072">
    <property type="entry name" value="Response_reg"/>
    <property type="match status" value="1"/>
</dbReference>
<dbReference type="PANTHER" id="PTHR48111">
    <property type="entry name" value="REGULATOR OF RPOS"/>
    <property type="match status" value="1"/>
</dbReference>
<accession>A0A4Q1SKI0</accession>
<evidence type="ECO:0000256" key="2">
    <source>
        <dbReference type="ARBA" id="ARBA00022490"/>
    </source>
</evidence>
<dbReference type="PROSITE" id="PS51755">
    <property type="entry name" value="OMPR_PHOB"/>
    <property type="match status" value="1"/>
</dbReference>
<evidence type="ECO:0000256" key="1">
    <source>
        <dbReference type="ARBA" id="ARBA00004496"/>
    </source>
</evidence>
<keyword evidence="3 8" id="KW-0597">Phosphoprotein</keyword>
<dbReference type="InterPro" id="IPR039420">
    <property type="entry name" value="WalR-like"/>
</dbReference>
<dbReference type="GO" id="GO:0000156">
    <property type="term" value="F:phosphorelay response regulator activity"/>
    <property type="evidence" value="ECO:0007669"/>
    <property type="project" value="TreeGrafter"/>
</dbReference>
<dbReference type="AlphaFoldDB" id="A0A4Q1SKI0"/>
<evidence type="ECO:0000259" key="10">
    <source>
        <dbReference type="PROSITE" id="PS50110"/>
    </source>
</evidence>
<organism evidence="12 13">
    <name type="scientific">Silvibacterium dinghuense</name>
    <dbReference type="NCBI Taxonomy" id="1560006"/>
    <lineage>
        <taxon>Bacteria</taxon>
        <taxon>Pseudomonadati</taxon>
        <taxon>Acidobacteriota</taxon>
        <taxon>Terriglobia</taxon>
        <taxon>Terriglobales</taxon>
        <taxon>Acidobacteriaceae</taxon>
        <taxon>Silvibacterium</taxon>
    </lineage>
</organism>
<sequence>MTRLAALPDSGQLIPLLLIDDDRSLAALLAEYCTAAGFSISSALSGEEGILRSRQQHFFLIILDVMMPGIDGFEVLKRLRQTTNIPVLMLTTRDAGADRVRGLEGGADDYLAKPFQPEELVARIKSILRRVHPRDTDGQMTAGDLILNEAERSVTLANQKLDLTGAEYSLLRLLLLSPGEPLSREELIPRIFGREPTSFDRSIDNLVNNLRRKLGTHADGAERIKSVRNVGYCYVLYESGSGTS</sequence>
<evidence type="ECO:0000256" key="6">
    <source>
        <dbReference type="ARBA" id="ARBA00023125"/>
    </source>
</evidence>
<evidence type="ECO:0000313" key="12">
    <source>
        <dbReference type="EMBL" id="RXS98196.1"/>
    </source>
</evidence>
<dbReference type="Proteomes" id="UP000290253">
    <property type="component" value="Unassembled WGS sequence"/>
</dbReference>
<protein>
    <submittedName>
        <fullName evidence="12">Response regulator transcription factor</fullName>
    </submittedName>
</protein>
<dbReference type="Gene3D" id="3.40.50.2300">
    <property type="match status" value="1"/>
</dbReference>
<dbReference type="Gene3D" id="6.10.250.690">
    <property type="match status" value="1"/>
</dbReference>
<dbReference type="GO" id="GO:0032993">
    <property type="term" value="C:protein-DNA complex"/>
    <property type="evidence" value="ECO:0007669"/>
    <property type="project" value="TreeGrafter"/>
</dbReference>
<reference evidence="12 13" key="1">
    <citation type="journal article" date="2016" name="Int. J. Syst. Evol. Microbiol.">
        <title>Acidipila dinghuensis sp. nov., an acidobacterium isolated from forest soil.</title>
        <authorList>
            <person name="Jiang Y.W."/>
            <person name="Wang J."/>
            <person name="Chen M.H."/>
            <person name="Lv Y.Y."/>
            <person name="Qiu L.H."/>
        </authorList>
    </citation>
    <scope>NUCLEOTIDE SEQUENCE [LARGE SCALE GENOMIC DNA]</scope>
    <source>
        <strain evidence="12 13">DHOF10</strain>
    </source>
</reference>
<feature type="modified residue" description="4-aspartylphosphate" evidence="8">
    <location>
        <position position="64"/>
    </location>
</feature>
<dbReference type="InterPro" id="IPR011006">
    <property type="entry name" value="CheY-like_superfamily"/>
</dbReference>
<evidence type="ECO:0000256" key="4">
    <source>
        <dbReference type="ARBA" id="ARBA00023012"/>
    </source>
</evidence>
<dbReference type="GO" id="GO:0005829">
    <property type="term" value="C:cytosol"/>
    <property type="evidence" value="ECO:0007669"/>
    <property type="project" value="TreeGrafter"/>
</dbReference>
<feature type="domain" description="OmpR/PhoB-type" evidence="11">
    <location>
        <begin position="137"/>
        <end position="236"/>
    </location>
</feature>
<keyword evidence="7" id="KW-0804">Transcription</keyword>
<dbReference type="InterPro" id="IPR036388">
    <property type="entry name" value="WH-like_DNA-bd_sf"/>
</dbReference>
<dbReference type="InterPro" id="IPR016032">
    <property type="entry name" value="Sig_transdc_resp-reg_C-effctor"/>
</dbReference>